<dbReference type="AlphaFoldDB" id="A0A319F5A8"/>
<sequence length="577" mass="65227">RTDSMLGFIARINNFCSGVSQLACSSASLGHNPTPDSWSPFPPNALQDAASTECNLTPSQINRVLIIFWTNLQPLVPIVRHEDLSVTDSTSPEHSSPLRDAVTAYSMQYIYYSGLHTRLIGLHWDQFQPVKESSMIGLPYFQRCLQATTQYINFSQPSVATLQCYCFMALYLLDAGQHSPAYNMIGLALRIAQSLNLDLETNAETPVQDCQLFHRIWWTLNHLDFRCSRHLGKPISVRLQDAMCPPPTSQSHNLLDSGSALYHTQSIRLTAAALAIIESTGCITIPAQRQKETTEVETRARILSDELHHLRQWRMDLQCLDCFGRLKLDVEDTPADPDKEPEVEFNDIMRQPMEILLTTLLELQYHNVIITLHRVFIQFPSHPLRPKSSPRADAHNATALNHALAMIRLTHHRMATCDVLHGVPEVYQYQWNAVLTLVGFMLAYPYCHRCPRARRYIRLALEIFDSAGSRNAATVRAAALTRHLSTKVDTLLRILNIDDPLVPIPSSEVGRQQRLQQDHATSDITPVIHTPMPLEDAQLPLPCLPELSPDSLWSWADLMNLEAWPNYCDEVSEAFTD</sequence>
<evidence type="ECO:0000313" key="6">
    <source>
        <dbReference type="Proteomes" id="UP000248423"/>
    </source>
</evidence>
<dbReference type="InterPro" id="IPR007219">
    <property type="entry name" value="XnlR_reg_dom"/>
</dbReference>
<keyword evidence="3" id="KW-0539">Nucleus</keyword>
<keyword evidence="2" id="KW-0804">Transcription</keyword>
<dbReference type="OrthoDB" id="2283488at2759"/>
<feature type="domain" description="Xylanolytic transcriptional activator regulatory" evidence="4">
    <location>
        <begin position="181"/>
        <end position="253"/>
    </location>
</feature>
<dbReference type="GO" id="GO:0000435">
    <property type="term" value="P:positive regulation of transcription from RNA polymerase II promoter by galactose"/>
    <property type="evidence" value="ECO:0007669"/>
    <property type="project" value="TreeGrafter"/>
</dbReference>
<evidence type="ECO:0000256" key="1">
    <source>
        <dbReference type="ARBA" id="ARBA00023015"/>
    </source>
</evidence>
<organism evidence="5 6">
    <name type="scientific">Aspergillus sclerotiicarbonarius (strain CBS 121057 / IBT 28362)</name>
    <dbReference type="NCBI Taxonomy" id="1448318"/>
    <lineage>
        <taxon>Eukaryota</taxon>
        <taxon>Fungi</taxon>
        <taxon>Dikarya</taxon>
        <taxon>Ascomycota</taxon>
        <taxon>Pezizomycotina</taxon>
        <taxon>Eurotiomycetes</taxon>
        <taxon>Eurotiomycetidae</taxon>
        <taxon>Eurotiales</taxon>
        <taxon>Aspergillaceae</taxon>
        <taxon>Aspergillus</taxon>
        <taxon>Aspergillus subgen. Circumdati</taxon>
    </lineage>
</organism>
<dbReference type="EMBL" id="KZ826319">
    <property type="protein sequence ID" value="PYI10919.1"/>
    <property type="molecule type" value="Genomic_DNA"/>
</dbReference>
<feature type="non-terminal residue" evidence="5">
    <location>
        <position position="1"/>
    </location>
</feature>
<gene>
    <name evidence="5" type="ORF">BO78DRAFT_291534</name>
</gene>
<dbReference type="Pfam" id="PF04082">
    <property type="entry name" value="Fungal_trans"/>
    <property type="match status" value="1"/>
</dbReference>
<evidence type="ECO:0000256" key="2">
    <source>
        <dbReference type="ARBA" id="ARBA00023163"/>
    </source>
</evidence>
<evidence type="ECO:0000256" key="3">
    <source>
        <dbReference type="ARBA" id="ARBA00023242"/>
    </source>
</evidence>
<protein>
    <recommendedName>
        <fullName evidence="4">Xylanolytic transcriptional activator regulatory domain-containing protein</fullName>
    </recommendedName>
</protein>
<name>A0A319F5A8_ASPSB</name>
<evidence type="ECO:0000313" key="5">
    <source>
        <dbReference type="EMBL" id="PYI10919.1"/>
    </source>
</evidence>
<dbReference type="SMART" id="SM00906">
    <property type="entry name" value="Fungal_trans"/>
    <property type="match status" value="1"/>
</dbReference>
<dbReference type="PANTHER" id="PTHR47424:SF12">
    <property type="entry name" value="TRANSCRIPTION FACTOR ASQA"/>
    <property type="match status" value="1"/>
</dbReference>
<dbReference type="Proteomes" id="UP000248423">
    <property type="component" value="Unassembled WGS sequence"/>
</dbReference>
<dbReference type="PANTHER" id="PTHR47424">
    <property type="entry name" value="REGULATORY PROTEIN GAL4"/>
    <property type="match status" value="1"/>
</dbReference>
<dbReference type="GO" id="GO:0000978">
    <property type="term" value="F:RNA polymerase II cis-regulatory region sequence-specific DNA binding"/>
    <property type="evidence" value="ECO:0007669"/>
    <property type="project" value="TreeGrafter"/>
</dbReference>
<dbReference type="InterPro" id="IPR051127">
    <property type="entry name" value="Fungal_SecMet_Regulators"/>
</dbReference>
<dbReference type="GO" id="GO:0000981">
    <property type="term" value="F:DNA-binding transcription factor activity, RNA polymerase II-specific"/>
    <property type="evidence" value="ECO:0007669"/>
    <property type="project" value="TreeGrafter"/>
</dbReference>
<reference evidence="5 6" key="1">
    <citation type="submission" date="2018-02" db="EMBL/GenBank/DDBJ databases">
        <title>The genomes of Aspergillus section Nigri reveals drivers in fungal speciation.</title>
        <authorList>
            <consortium name="DOE Joint Genome Institute"/>
            <person name="Vesth T.C."/>
            <person name="Nybo J."/>
            <person name="Theobald S."/>
            <person name="Brandl J."/>
            <person name="Frisvad J.C."/>
            <person name="Nielsen K.F."/>
            <person name="Lyhne E.K."/>
            <person name="Kogle M.E."/>
            <person name="Kuo A."/>
            <person name="Riley R."/>
            <person name="Clum A."/>
            <person name="Nolan M."/>
            <person name="Lipzen A."/>
            <person name="Salamov A."/>
            <person name="Henrissat B."/>
            <person name="Wiebenga A."/>
            <person name="De vries R.P."/>
            <person name="Grigoriev I.V."/>
            <person name="Mortensen U.H."/>
            <person name="Andersen M.R."/>
            <person name="Baker S.E."/>
        </authorList>
    </citation>
    <scope>NUCLEOTIDE SEQUENCE [LARGE SCALE GENOMIC DNA]</scope>
    <source>
        <strain evidence="5 6">CBS 121057</strain>
    </source>
</reference>
<feature type="non-terminal residue" evidence="5">
    <location>
        <position position="577"/>
    </location>
</feature>
<dbReference type="STRING" id="1448318.A0A319F5A8"/>
<dbReference type="CDD" id="cd12148">
    <property type="entry name" value="fungal_TF_MHR"/>
    <property type="match status" value="1"/>
</dbReference>
<keyword evidence="6" id="KW-1185">Reference proteome</keyword>
<proteinExistence type="predicted"/>
<dbReference type="GO" id="GO:0005634">
    <property type="term" value="C:nucleus"/>
    <property type="evidence" value="ECO:0007669"/>
    <property type="project" value="TreeGrafter"/>
</dbReference>
<dbReference type="GO" id="GO:0006351">
    <property type="term" value="P:DNA-templated transcription"/>
    <property type="evidence" value="ECO:0007669"/>
    <property type="project" value="InterPro"/>
</dbReference>
<dbReference type="GO" id="GO:0008270">
    <property type="term" value="F:zinc ion binding"/>
    <property type="evidence" value="ECO:0007669"/>
    <property type="project" value="InterPro"/>
</dbReference>
<keyword evidence="1" id="KW-0805">Transcription regulation</keyword>
<dbReference type="VEuPathDB" id="FungiDB:BO78DRAFT_291534"/>
<accession>A0A319F5A8</accession>
<evidence type="ECO:0000259" key="4">
    <source>
        <dbReference type="SMART" id="SM00906"/>
    </source>
</evidence>